<reference evidence="2 3" key="1">
    <citation type="submission" date="2023-09" db="EMBL/GenBank/DDBJ databases">
        <title>Flavobacterium sp. a novel bacteria isolate from Pepper rhizosphere.</title>
        <authorList>
            <person name="Peng Y."/>
            <person name="Lee J."/>
        </authorList>
    </citation>
    <scope>NUCLEOTIDE SEQUENCE [LARGE SCALE GENOMIC DNA]</scope>
    <source>
        <strain evidence="1">PMR2A8</strain>
        <strain evidence="2 3">PMTSA4</strain>
    </source>
</reference>
<evidence type="ECO:0000313" key="2">
    <source>
        <dbReference type="EMBL" id="WNM22882.1"/>
    </source>
</evidence>
<dbReference type="KEGG" id="fcj:RN605_05860"/>
<dbReference type="PANTHER" id="PTHR36849:SF1">
    <property type="entry name" value="CYTOPLASMIC PROTEIN"/>
    <property type="match status" value="1"/>
</dbReference>
<dbReference type="EMBL" id="CP134878">
    <property type="protein sequence ID" value="WNM18831.1"/>
    <property type="molecule type" value="Genomic_DNA"/>
</dbReference>
<dbReference type="RefSeq" id="WP_313323047.1">
    <property type="nucleotide sequence ID" value="NZ_CP134878.1"/>
</dbReference>
<dbReference type="AlphaFoldDB" id="A0AA96F2U3"/>
<dbReference type="PANTHER" id="PTHR36849">
    <property type="entry name" value="CYTOPLASMIC PROTEIN-RELATED"/>
    <property type="match status" value="1"/>
</dbReference>
<gene>
    <name evidence="2" type="ORF">RN605_05860</name>
    <name evidence="1" type="ORF">RN608_12560</name>
</gene>
<evidence type="ECO:0000313" key="1">
    <source>
        <dbReference type="EMBL" id="WNM18831.1"/>
    </source>
</evidence>
<protein>
    <submittedName>
        <fullName evidence="2">DUF488 family protein</fullName>
    </submittedName>
</protein>
<accession>A0AA96EV60</accession>
<evidence type="ECO:0000313" key="3">
    <source>
        <dbReference type="Proteomes" id="UP001304515"/>
    </source>
</evidence>
<accession>A0AA96F2U3</accession>
<dbReference type="Proteomes" id="UP001304515">
    <property type="component" value="Chromosome"/>
</dbReference>
<dbReference type="EMBL" id="CP134890">
    <property type="protein sequence ID" value="WNM22882.1"/>
    <property type="molecule type" value="Genomic_DNA"/>
</dbReference>
<sequence length="144" mass="17155">MEILEKRIYEPFSETDGFRILADRLWPRGVKKEEAKINLWAKEITPTNELRIWYHSNENQYSEFEQKYYTELISNPELDNFINEIKNLEMITLLTAAKNIKISHLPIIKRVIEEKVSKKKSNFYSLGVKFLALSPLINIFKEFK</sequence>
<proteinExistence type="predicted"/>
<keyword evidence="3" id="KW-1185">Reference proteome</keyword>
<organism evidence="2 3">
    <name type="scientific">Flavobacterium capsici</name>
    <dbReference type="NCBI Taxonomy" id="3075618"/>
    <lineage>
        <taxon>Bacteria</taxon>
        <taxon>Pseudomonadati</taxon>
        <taxon>Bacteroidota</taxon>
        <taxon>Flavobacteriia</taxon>
        <taxon>Flavobacteriales</taxon>
        <taxon>Flavobacteriaceae</taxon>
        <taxon>Flavobacterium</taxon>
    </lineage>
</organism>
<name>A0AA96F2U3_9FLAO</name>
<dbReference type="InterPro" id="IPR052552">
    <property type="entry name" value="YeaO-like"/>
</dbReference>
<dbReference type="Pfam" id="PF22752">
    <property type="entry name" value="DUF488-N3i"/>
    <property type="match status" value="1"/>
</dbReference>